<dbReference type="InterPro" id="IPR001455">
    <property type="entry name" value="TusA-like"/>
</dbReference>
<dbReference type="Proteomes" id="UP000295832">
    <property type="component" value="Unassembled WGS sequence"/>
</dbReference>
<evidence type="ECO:0000256" key="1">
    <source>
        <dbReference type="ARBA" id="ARBA00008984"/>
    </source>
</evidence>
<accession>A0A4R8GU06</accession>
<keyword evidence="3" id="KW-0808">Transferase</keyword>
<dbReference type="STRING" id="926561.GCA_000379025_02413"/>
<keyword evidence="4" id="KW-1185">Reference proteome</keyword>
<dbReference type="EMBL" id="SOEG01000029">
    <property type="protein sequence ID" value="TDX48348.1"/>
    <property type="molecule type" value="Genomic_DNA"/>
</dbReference>
<evidence type="ECO:0000313" key="3">
    <source>
        <dbReference type="EMBL" id="TDX48348.1"/>
    </source>
</evidence>
<gene>
    <name evidence="3" type="ORF">C7959_1299</name>
</gene>
<dbReference type="PROSITE" id="PS01148">
    <property type="entry name" value="UPF0033"/>
    <property type="match status" value="1"/>
</dbReference>
<dbReference type="PANTHER" id="PTHR33279">
    <property type="entry name" value="SULFUR CARRIER PROTEIN YEDF-RELATED"/>
    <property type="match status" value="1"/>
</dbReference>
<dbReference type="AlphaFoldDB" id="A0A4R8GU06"/>
<comment type="caution">
    <text evidence="3">The sequence shown here is derived from an EMBL/GenBank/DDBJ whole genome shotgun (WGS) entry which is preliminary data.</text>
</comment>
<dbReference type="CDD" id="cd00291">
    <property type="entry name" value="SirA_YedF_YeeD"/>
    <property type="match status" value="1"/>
</dbReference>
<protein>
    <submittedName>
        <fullName evidence="3">TusA-related sulfurtransferase</fullName>
    </submittedName>
</protein>
<feature type="domain" description="UPF0033" evidence="2">
    <location>
        <begin position="4"/>
        <end position="28"/>
    </location>
</feature>
<dbReference type="InterPro" id="IPR036868">
    <property type="entry name" value="TusA-like_sf"/>
</dbReference>
<comment type="similarity">
    <text evidence="1">Belongs to the sulfur carrier protein TusA family.</text>
</comment>
<dbReference type="PANTHER" id="PTHR33279:SF6">
    <property type="entry name" value="SULFUR CARRIER PROTEIN YEDF-RELATED"/>
    <property type="match status" value="1"/>
</dbReference>
<dbReference type="Pfam" id="PF01206">
    <property type="entry name" value="TusA"/>
    <property type="match status" value="1"/>
</dbReference>
<reference evidence="3 4" key="1">
    <citation type="submission" date="2019-03" db="EMBL/GenBank/DDBJ databases">
        <title>Subsurface microbial communities from deep shales in Ohio and West Virginia, USA.</title>
        <authorList>
            <person name="Wrighton K."/>
        </authorList>
    </citation>
    <scope>NUCLEOTIDE SEQUENCE [LARGE SCALE GENOMIC DNA]</scope>
    <source>
        <strain evidence="3 4">MSL 6dP</strain>
    </source>
</reference>
<evidence type="ECO:0000259" key="2">
    <source>
        <dbReference type="PROSITE" id="PS01148"/>
    </source>
</evidence>
<dbReference type="RefSeq" id="WP_134118118.1">
    <property type="nucleotide sequence ID" value="NZ_SOEG01000029.1"/>
</dbReference>
<evidence type="ECO:0000313" key="4">
    <source>
        <dbReference type="Proteomes" id="UP000295832"/>
    </source>
</evidence>
<dbReference type="Gene3D" id="3.30.110.40">
    <property type="entry name" value="TusA-like domain"/>
    <property type="match status" value="1"/>
</dbReference>
<sequence>MNRLDCIGEPCPLPLMKAEKKMKKLKVGEKLYIEVDHTCAMTNVPEWARKRGYNVKIEEVTFGEWQITVIKTK</sequence>
<proteinExistence type="inferred from homology"/>
<dbReference type="SUPFAM" id="SSF64307">
    <property type="entry name" value="SirA-like"/>
    <property type="match status" value="1"/>
</dbReference>
<organism evidence="3 4">
    <name type="scientific">Orenia marismortui</name>
    <dbReference type="NCBI Taxonomy" id="46469"/>
    <lineage>
        <taxon>Bacteria</taxon>
        <taxon>Bacillati</taxon>
        <taxon>Bacillota</taxon>
        <taxon>Clostridia</taxon>
        <taxon>Halanaerobiales</taxon>
        <taxon>Halobacteroidaceae</taxon>
        <taxon>Orenia</taxon>
    </lineage>
</organism>
<name>A0A4R8GU06_9FIRM</name>
<dbReference type="GO" id="GO:0016740">
    <property type="term" value="F:transferase activity"/>
    <property type="evidence" value="ECO:0007669"/>
    <property type="project" value="UniProtKB-KW"/>
</dbReference>